<accession>A0ABW0XM75</accession>
<evidence type="ECO:0000313" key="2">
    <source>
        <dbReference type="EMBL" id="MFC5670076.1"/>
    </source>
</evidence>
<dbReference type="SUPFAM" id="SSF53474">
    <property type="entry name" value="alpha/beta-Hydrolases"/>
    <property type="match status" value="1"/>
</dbReference>
<feature type="domain" description="AB hydrolase-1" evidence="1">
    <location>
        <begin position="47"/>
        <end position="211"/>
    </location>
</feature>
<keyword evidence="3" id="KW-1185">Reference proteome</keyword>
<organism evidence="2 3">
    <name type="scientific">Streptomyces incanus</name>
    <dbReference type="NCBI Taxonomy" id="887453"/>
    <lineage>
        <taxon>Bacteria</taxon>
        <taxon>Bacillati</taxon>
        <taxon>Actinomycetota</taxon>
        <taxon>Actinomycetes</taxon>
        <taxon>Kitasatosporales</taxon>
        <taxon>Streptomycetaceae</taxon>
        <taxon>Streptomyces</taxon>
    </lineage>
</organism>
<dbReference type="Gene3D" id="3.40.50.1820">
    <property type="entry name" value="alpha/beta hydrolase"/>
    <property type="match status" value="1"/>
</dbReference>
<keyword evidence="2" id="KW-0378">Hydrolase</keyword>
<evidence type="ECO:0000259" key="1">
    <source>
        <dbReference type="Pfam" id="PF00561"/>
    </source>
</evidence>
<comment type="caution">
    <text evidence="2">The sequence shown here is derived from an EMBL/GenBank/DDBJ whole genome shotgun (WGS) entry which is preliminary data.</text>
</comment>
<sequence length="336" mass="35942">MTSAVRLAQQGYFWVGVTYQESEGQTLVDGTQLFVDFQVPEEQTQAYPVVLIHGGGGQGLDWMSTPDGRPGWRTLLLQRGFSVYTLDRPGQGRSPVRPAITGPSPMPSSVETLGVMFAGANNPEHTQWPGTGLADDPALAQLLASQGPMPDLAHDHELMRRRGAELLDRIGPAIIITNSAGGPAGWLMADERPDLVRAIVALEPLGPSGPFPLPWGLAACRMNYDPAPLAAAIDLINVQATDSEPPMRLQAAPPRRLPGLTDTPIAIVTGEQSFAGPMDAGTVAFLRQAGCENVDHLRLGDLGIHGNGHLMMLERNNDQVLDAVIAWVSEHVVLTP</sequence>
<dbReference type="EMBL" id="JBHSPC010000018">
    <property type="protein sequence ID" value="MFC5670076.1"/>
    <property type="molecule type" value="Genomic_DNA"/>
</dbReference>
<reference evidence="3" key="1">
    <citation type="journal article" date="2019" name="Int. J. Syst. Evol. Microbiol.">
        <title>The Global Catalogue of Microorganisms (GCM) 10K type strain sequencing project: providing services to taxonomists for standard genome sequencing and annotation.</title>
        <authorList>
            <consortium name="The Broad Institute Genomics Platform"/>
            <consortium name="The Broad Institute Genome Sequencing Center for Infectious Disease"/>
            <person name="Wu L."/>
            <person name="Ma J."/>
        </authorList>
    </citation>
    <scope>NUCLEOTIDE SEQUENCE [LARGE SCALE GENOMIC DNA]</scope>
    <source>
        <strain evidence="3">JCM 13852</strain>
    </source>
</reference>
<dbReference type="InterPro" id="IPR029058">
    <property type="entry name" value="AB_hydrolase_fold"/>
</dbReference>
<dbReference type="InterPro" id="IPR050228">
    <property type="entry name" value="Carboxylesterase_BioH"/>
</dbReference>
<dbReference type="PANTHER" id="PTHR43194">
    <property type="entry name" value="HYDROLASE ALPHA/BETA FOLD FAMILY"/>
    <property type="match status" value="1"/>
</dbReference>
<dbReference type="Proteomes" id="UP001596183">
    <property type="component" value="Unassembled WGS sequence"/>
</dbReference>
<dbReference type="InterPro" id="IPR000073">
    <property type="entry name" value="AB_hydrolase_1"/>
</dbReference>
<gene>
    <name evidence="2" type="ORF">ACFP2V_08130</name>
</gene>
<protein>
    <submittedName>
        <fullName evidence="2">Alpha/beta fold hydrolase</fullName>
    </submittedName>
</protein>
<dbReference type="RefSeq" id="WP_381207686.1">
    <property type="nucleotide sequence ID" value="NZ_JBHSPC010000018.1"/>
</dbReference>
<name>A0ABW0XM75_9ACTN</name>
<proteinExistence type="predicted"/>
<evidence type="ECO:0000313" key="3">
    <source>
        <dbReference type="Proteomes" id="UP001596183"/>
    </source>
</evidence>
<dbReference type="GO" id="GO:0016787">
    <property type="term" value="F:hydrolase activity"/>
    <property type="evidence" value="ECO:0007669"/>
    <property type="project" value="UniProtKB-KW"/>
</dbReference>
<dbReference type="Pfam" id="PF00561">
    <property type="entry name" value="Abhydrolase_1"/>
    <property type="match status" value="1"/>
</dbReference>
<dbReference type="PANTHER" id="PTHR43194:SF4">
    <property type="entry name" value="AB HYDROLASE-1 DOMAIN-CONTAINING PROTEIN"/>
    <property type="match status" value="1"/>
</dbReference>